<keyword evidence="2" id="KW-1185">Reference proteome</keyword>
<evidence type="ECO:0000313" key="2">
    <source>
        <dbReference type="Proteomes" id="UP001492380"/>
    </source>
</evidence>
<name>A0ABR1Z2T4_9PEZI</name>
<sequence>MVMNWNLTAACISTSGWLLLVLAFGGCFLVCTAVGRPDLGPTTQETSLSSCGYDVGSLHYHYLEGGILRLSNDQKVVISTTREPTRRCQLHAAGTNP</sequence>
<proteinExistence type="predicted"/>
<protein>
    <recommendedName>
        <fullName evidence="3">Secreted protein</fullName>
    </recommendedName>
</protein>
<accession>A0ABR1Z2T4</accession>
<comment type="caution">
    <text evidence="1">The sequence shown here is derived from an EMBL/GenBank/DDBJ whole genome shotgun (WGS) entry which is preliminary data.</text>
</comment>
<dbReference type="Proteomes" id="UP001492380">
    <property type="component" value="Unassembled WGS sequence"/>
</dbReference>
<evidence type="ECO:0008006" key="3">
    <source>
        <dbReference type="Google" id="ProtNLM"/>
    </source>
</evidence>
<dbReference type="EMBL" id="JBBWRZ010000001">
    <property type="protein sequence ID" value="KAK8246719.1"/>
    <property type="molecule type" value="Genomic_DNA"/>
</dbReference>
<gene>
    <name evidence="1" type="ORF">HDK90DRAFT_472550</name>
</gene>
<evidence type="ECO:0000313" key="1">
    <source>
        <dbReference type="EMBL" id="KAK8246719.1"/>
    </source>
</evidence>
<organism evidence="1 2">
    <name type="scientific">Phyllosticta capitalensis</name>
    <dbReference type="NCBI Taxonomy" id="121624"/>
    <lineage>
        <taxon>Eukaryota</taxon>
        <taxon>Fungi</taxon>
        <taxon>Dikarya</taxon>
        <taxon>Ascomycota</taxon>
        <taxon>Pezizomycotina</taxon>
        <taxon>Dothideomycetes</taxon>
        <taxon>Dothideomycetes incertae sedis</taxon>
        <taxon>Botryosphaeriales</taxon>
        <taxon>Phyllostictaceae</taxon>
        <taxon>Phyllosticta</taxon>
    </lineage>
</organism>
<reference evidence="1 2" key="1">
    <citation type="submission" date="2024-04" db="EMBL/GenBank/DDBJ databases">
        <title>Phyllosticta paracitricarpa is synonymous to the EU quarantine fungus P. citricarpa based on phylogenomic analyses.</title>
        <authorList>
            <consortium name="Lawrence Berkeley National Laboratory"/>
            <person name="Van Ingen-Buijs V.A."/>
            <person name="Van Westerhoven A.C."/>
            <person name="Haridas S."/>
            <person name="Skiadas P."/>
            <person name="Martin F."/>
            <person name="Groenewald J.Z."/>
            <person name="Crous P.W."/>
            <person name="Seidl M.F."/>
        </authorList>
    </citation>
    <scope>NUCLEOTIDE SEQUENCE [LARGE SCALE GENOMIC DNA]</scope>
    <source>
        <strain evidence="1 2">CBS 123374</strain>
    </source>
</reference>